<comment type="catalytic activity">
    <reaction evidence="12">
        <text>ssDNA + n NTP = ssDNA/pppN(pN)n-1 hybrid + (n-1) diphosphate.</text>
        <dbReference type="EC" id="2.7.7.101"/>
    </reaction>
</comment>
<reference evidence="16 17" key="1">
    <citation type="submission" date="2019-03" db="EMBL/GenBank/DDBJ databases">
        <title>Genomic Encyclopedia of Type Strains, Phase IV (KMG-IV): sequencing the most valuable type-strain genomes for metagenomic binning, comparative biology and taxonomic classification.</title>
        <authorList>
            <person name="Goeker M."/>
        </authorList>
    </citation>
    <scope>NUCLEOTIDE SEQUENCE [LARGE SCALE GENOMIC DNA]</scope>
    <source>
        <strain evidence="16 17">DSM 100433</strain>
    </source>
</reference>
<dbReference type="GO" id="GO:0005737">
    <property type="term" value="C:cytoplasm"/>
    <property type="evidence" value="ECO:0007669"/>
    <property type="project" value="TreeGrafter"/>
</dbReference>
<dbReference type="SMART" id="SM00400">
    <property type="entry name" value="ZnF_CHCC"/>
    <property type="match status" value="1"/>
</dbReference>
<keyword evidence="9" id="KW-0460">Magnesium</keyword>
<comment type="caution">
    <text evidence="16">The sequence shown here is derived from an EMBL/GenBank/DDBJ whole genome shotgun (WGS) entry which is preliminary data.</text>
</comment>
<dbReference type="PANTHER" id="PTHR30313">
    <property type="entry name" value="DNA PRIMASE"/>
    <property type="match status" value="1"/>
</dbReference>
<dbReference type="GO" id="GO:0006269">
    <property type="term" value="P:DNA replication, synthesis of primer"/>
    <property type="evidence" value="ECO:0007669"/>
    <property type="project" value="UniProtKB-UniRule"/>
</dbReference>
<gene>
    <name evidence="12" type="primary">dnaG</name>
    <name evidence="16" type="ORF">EDD78_101376</name>
</gene>
<keyword evidence="2 12" id="KW-0639">Primosome</keyword>
<evidence type="ECO:0000256" key="8">
    <source>
        <dbReference type="ARBA" id="ARBA00022833"/>
    </source>
</evidence>
<dbReference type="RefSeq" id="WP_165873070.1">
    <property type="nucleotide sequence ID" value="NZ_SLUK01000001.1"/>
</dbReference>
<dbReference type="EC" id="2.7.7.101" evidence="12"/>
<dbReference type="GO" id="GO:0003899">
    <property type="term" value="F:DNA-directed RNA polymerase activity"/>
    <property type="evidence" value="ECO:0007669"/>
    <property type="project" value="UniProtKB-UniRule"/>
</dbReference>
<dbReference type="GO" id="GO:1990077">
    <property type="term" value="C:primosome complex"/>
    <property type="evidence" value="ECO:0007669"/>
    <property type="project" value="UniProtKB-KW"/>
</dbReference>
<feature type="domain" description="Toprim" evidence="15">
    <location>
        <begin position="252"/>
        <end position="333"/>
    </location>
</feature>
<protein>
    <recommendedName>
        <fullName evidence="12 13">DNA primase</fullName>
        <ecNumber evidence="12">2.7.7.101</ecNumber>
    </recommendedName>
</protein>
<comment type="domain">
    <text evidence="12">Contains an N-terminal zinc-binding domain, a central core domain that contains the primase activity, and a C-terminal DnaB-binding domain.</text>
</comment>
<dbReference type="SUPFAM" id="SSF57783">
    <property type="entry name" value="Zinc beta-ribbon"/>
    <property type="match status" value="1"/>
</dbReference>
<keyword evidence="6 12" id="KW-0479">Metal-binding</keyword>
<dbReference type="Pfam" id="PF10410">
    <property type="entry name" value="DnaB_bind"/>
    <property type="match status" value="1"/>
</dbReference>
<keyword evidence="7 12" id="KW-0863">Zinc-finger</keyword>
<evidence type="ECO:0000256" key="12">
    <source>
        <dbReference type="HAMAP-Rule" id="MF_00974"/>
    </source>
</evidence>
<dbReference type="HAMAP" id="MF_00974">
    <property type="entry name" value="DNA_primase_DnaG"/>
    <property type="match status" value="1"/>
</dbReference>
<dbReference type="InterPro" id="IPR050219">
    <property type="entry name" value="DnaG_primase"/>
</dbReference>
<keyword evidence="17" id="KW-1185">Reference proteome</keyword>
<evidence type="ECO:0000256" key="14">
    <source>
        <dbReference type="PIRSR" id="PIRSR002811-1"/>
    </source>
</evidence>
<dbReference type="InterPro" id="IPR002694">
    <property type="entry name" value="Znf_CHC2"/>
</dbReference>
<dbReference type="Gene3D" id="1.10.860.10">
    <property type="entry name" value="DNAb Helicase, Chain A"/>
    <property type="match status" value="1"/>
</dbReference>
<dbReference type="GO" id="GO:0000428">
    <property type="term" value="C:DNA-directed RNA polymerase complex"/>
    <property type="evidence" value="ECO:0007669"/>
    <property type="project" value="UniProtKB-KW"/>
</dbReference>
<dbReference type="GO" id="GO:0003677">
    <property type="term" value="F:DNA binding"/>
    <property type="evidence" value="ECO:0007669"/>
    <property type="project" value="UniProtKB-KW"/>
</dbReference>
<evidence type="ECO:0000256" key="9">
    <source>
        <dbReference type="ARBA" id="ARBA00022842"/>
    </source>
</evidence>
<dbReference type="NCBIfam" id="TIGR01391">
    <property type="entry name" value="dnaG"/>
    <property type="match status" value="1"/>
</dbReference>
<evidence type="ECO:0000256" key="11">
    <source>
        <dbReference type="ARBA" id="ARBA00023163"/>
    </source>
</evidence>
<dbReference type="FunFam" id="3.90.580.10:FF:000001">
    <property type="entry name" value="DNA primase"/>
    <property type="match status" value="1"/>
</dbReference>
<dbReference type="PIRSF" id="PIRSF002811">
    <property type="entry name" value="DnaG"/>
    <property type="match status" value="1"/>
</dbReference>
<dbReference type="PROSITE" id="PS50880">
    <property type="entry name" value="TOPRIM"/>
    <property type="match status" value="1"/>
</dbReference>
<dbReference type="InterPro" id="IPR036977">
    <property type="entry name" value="DNA_primase_Znf_CHC2"/>
</dbReference>
<evidence type="ECO:0000259" key="15">
    <source>
        <dbReference type="PROSITE" id="PS50880"/>
    </source>
</evidence>
<evidence type="ECO:0000313" key="16">
    <source>
        <dbReference type="EMBL" id="TCL45393.1"/>
    </source>
</evidence>
<dbReference type="Pfam" id="PF00772">
    <property type="entry name" value="DnaB"/>
    <property type="match status" value="1"/>
</dbReference>
<dbReference type="InterPro" id="IPR007693">
    <property type="entry name" value="DNA_helicase_DnaB-like_N"/>
</dbReference>
<feature type="zinc finger region" description="CHC2-type" evidence="12 14">
    <location>
        <begin position="37"/>
        <end position="61"/>
    </location>
</feature>
<evidence type="ECO:0000256" key="7">
    <source>
        <dbReference type="ARBA" id="ARBA00022771"/>
    </source>
</evidence>
<dbReference type="InterPro" id="IPR019475">
    <property type="entry name" value="DNA_primase_DnaB-bd"/>
</dbReference>
<dbReference type="InterPro" id="IPR016136">
    <property type="entry name" value="DNA_helicase_N/primase_C"/>
</dbReference>
<dbReference type="Gene3D" id="3.90.980.10">
    <property type="entry name" value="DNA primase, catalytic core, N-terminal domain"/>
    <property type="match status" value="1"/>
</dbReference>
<dbReference type="SMART" id="SM00493">
    <property type="entry name" value="TOPRIM"/>
    <property type="match status" value="1"/>
</dbReference>
<name>A0A9X8UM75_9FIRM</name>
<dbReference type="InterPro" id="IPR034151">
    <property type="entry name" value="TOPRIM_DnaG_bac"/>
</dbReference>
<dbReference type="PANTHER" id="PTHR30313:SF2">
    <property type="entry name" value="DNA PRIMASE"/>
    <property type="match status" value="1"/>
</dbReference>
<evidence type="ECO:0000256" key="3">
    <source>
        <dbReference type="ARBA" id="ARBA00022679"/>
    </source>
</evidence>
<accession>A0A9X8UM75</accession>
<dbReference type="Gene3D" id="3.40.1360.10">
    <property type="match status" value="1"/>
</dbReference>
<comment type="function">
    <text evidence="12 13">RNA polymerase that catalyzes the synthesis of short RNA molecules used as primers for DNA polymerase during DNA replication.</text>
</comment>
<evidence type="ECO:0000256" key="4">
    <source>
        <dbReference type="ARBA" id="ARBA00022695"/>
    </source>
</evidence>
<organism evidence="16 17">
    <name type="scientific">Harryflintia acetispora</name>
    <dbReference type="NCBI Taxonomy" id="1849041"/>
    <lineage>
        <taxon>Bacteria</taxon>
        <taxon>Bacillati</taxon>
        <taxon>Bacillota</taxon>
        <taxon>Clostridia</taxon>
        <taxon>Eubacteriales</taxon>
        <taxon>Oscillospiraceae</taxon>
        <taxon>Harryflintia</taxon>
    </lineage>
</organism>
<sequence length="586" mass="65631">MIPESFIQELKFYSDIEQIVSSYVHLSKRGKISVGLCPFHNEKTPSFTVYPDTQSFYCFGCGAGGDVVSFIRRIENLEYVEAIRLLAQRAGLQMPDDTQNDEAARLKMRILELNRQAARFFHHNLTTPAGATGLRYFRERGLSDDTIKRFGLGYSLEGWSSLCDHLKGQGFTERELLEARVAAQGKSGKGCYDLFRGRAMFPIIDLRGNVIGFGGRVIGEGGPKYLNSPDTPVFKKSRNLFALNRAKSSKLDGLILAEGYMDVIALHQAGFDNAVATLGTSLTAEQTQLIAKYCNEVTIAYDSDGAGQNATRRAINLFADVGVKIRVLKMEGAKDPDEYIKKFGATRFKLLLENCNNAIEFEISKLRAKYDIETADGKVNFLNEFSKLMAGIRNPVERDVYVKKVSGELAVSPEAVLQLIGTNVKRKVGSERKKQQRDLKMYVGAGAMGKSNPQRERNLRYALAEERLIALLLKNPDYYEYIAAKISPGDFVTDYNREIFEKISERLQQNQSIEMISLSSVLDIEDMAFVSGLFASQVSEKHPLSEADDYIKTILQKKNEKSSSEVAAMDERELGEYLRTIAARKK</sequence>
<dbReference type="CDD" id="cd03364">
    <property type="entry name" value="TOPRIM_DnaG_primases"/>
    <property type="match status" value="1"/>
</dbReference>
<dbReference type="AlphaFoldDB" id="A0A9X8UM75"/>
<dbReference type="InterPro" id="IPR030846">
    <property type="entry name" value="DnaG_bac"/>
</dbReference>
<evidence type="ECO:0000256" key="5">
    <source>
        <dbReference type="ARBA" id="ARBA00022705"/>
    </source>
</evidence>
<keyword evidence="4 12" id="KW-0548">Nucleotidyltransferase</keyword>
<dbReference type="EMBL" id="SLUK01000001">
    <property type="protein sequence ID" value="TCL45393.1"/>
    <property type="molecule type" value="Genomic_DNA"/>
</dbReference>
<keyword evidence="8 12" id="KW-0862">Zinc</keyword>
<dbReference type="GO" id="GO:0008270">
    <property type="term" value="F:zinc ion binding"/>
    <property type="evidence" value="ECO:0007669"/>
    <property type="project" value="UniProtKB-UniRule"/>
</dbReference>
<dbReference type="Gene3D" id="3.90.580.10">
    <property type="entry name" value="Zinc finger, CHC2-type domain"/>
    <property type="match status" value="1"/>
</dbReference>
<dbReference type="GO" id="GO:0003678">
    <property type="term" value="F:DNA helicase activity"/>
    <property type="evidence" value="ECO:0007669"/>
    <property type="project" value="InterPro"/>
</dbReference>
<dbReference type="Pfam" id="PF13155">
    <property type="entry name" value="Toprim_2"/>
    <property type="match status" value="1"/>
</dbReference>
<dbReference type="InterPro" id="IPR006295">
    <property type="entry name" value="DNA_primase_DnaG"/>
</dbReference>
<keyword evidence="3 12" id="KW-0808">Transferase</keyword>
<dbReference type="InterPro" id="IPR013264">
    <property type="entry name" value="DNAG_N"/>
</dbReference>
<dbReference type="FunFam" id="3.90.980.10:FF:000001">
    <property type="entry name" value="DNA primase"/>
    <property type="match status" value="1"/>
</dbReference>
<evidence type="ECO:0000256" key="2">
    <source>
        <dbReference type="ARBA" id="ARBA00022515"/>
    </source>
</evidence>
<evidence type="ECO:0000256" key="10">
    <source>
        <dbReference type="ARBA" id="ARBA00023125"/>
    </source>
</evidence>
<keyword evidence="1 12" id="KW-0240">DNA-directed RNA polymerase</keyword>
<evidence type="ECO:0000256" key="13">
    <source>
        <dbReference type="PIRNR" id="PIRNR002811"/>
    </source>
</evidence>
<dbReference type="Pfam" id="PF08275">
    <property type="entry name" value="DNAG_N"/>
    <property type="match status" value="1"/>
</dbReference>
<dbReference type="InterPro" id="IPR037068">
    <property type="entry name" value="DNA_primase_core_N_sf"/>
</dbReference>
<dbReference type="Pfam" id="PF01807">
    <property type="entry name" value="Zn_ribbon_DnaG"/>
    <property type="match status" value="1"/>
</dbReference>
<keyword evidence="5 12" id="KW-0235">DNA replication</keyword>
<keyword evidence="10 12" id="KW-0238">DNA-binding</keyword>
<keyword evidence="11 12" id="KW-0804">Transcription</keyword>
<dbReference type="InterPro" id="IPR006171">
    <property type="entry name" value="TOPRIM_dom"/>
</dbReference>
<dbReference type="InterPro" id="IPR036185">
    <property type="entry name" value="DNA_heli_DnaB-like_N_sf"/>
</dbReference>
<dbReference type="GO" id="GO:0005524">
    <property type="term" value="F:ATP binding"/>
    <property type="evidence" value="ECO:0007669"/>
    <property type="project" value="InterPro"/>
</dbReference>
<dbReference type="SUPFAM" id="SSF56731">
    <property type="entry name" value="DNA primase core"/>
    <property type="match status" value="1"/>
</dbReference>
<dbReference type="Proteomes" id="UP000294682">
    <property type="component" value="Unassembled WGS sequence"/>
</dbReference>
<comment type="subunit">
    <text evidence="12">Monomer. Interacts with DnaB.</text>
</comment>
<dbReference type="SUPFAM" id="SSF48024">
    <property type="entry name" value="N-terminal domain of DnaB helicase"/>
    <property type="match status" value="1"/>
</dbReference>
<comment type="cofactor">
    <cofactor evidence="12 13 14">
        <name>Zn(2+)</name>
        <dbReference type="ChEBI" id="CHEBI:29105"/>
    </cofactor>
    <text evidence="12 13 14">Binds 1 zinc ion per monomer.</text>
</comment>
<proteinExistence type="inferred from homology"/>
<comment type="similarity">
    <text evidence="12 13">Belongs to the DnaG primase family.</text>
</comment>
<evidence type="ECO:0000256" key="6">
    <source>
        <dbReference type="ARBA" id="ARBA00022723"/>
    </source>
</evidence>
<evidence type="ECO:0000256" key="1">
    <source>
        <dbReference type="ARBA" id="ARBA00022478"/>
    </source>
</evidence>
<evidence type="ECO:0000313" key="17">
    <source>
        <dbReference type="Proteomes" id="UP000294682"/>
    </source>
</evidence>